<keyword evidence="7" id="KW-0507">mRNA processing</keyword>
<keyword evidence="12" id="KW-0007">Acetylation</keyword>
<dbReference type="PROSITE" id="PS51698">
    <property type="entry name" value="U_BOX"/>
    <property type="match status" value="1"/>
</dbReference>
<feature type="region of interest" description="Disordered" evidence="21">
    <location>
        <begin position="446"/>
        <end position="469"/>
    </location>
</feature>
<evidence type="ECO:0000256" key="6">
    <source>
        <dbReference type="ARBA" id="ARBA00022499"/>
    </source>
</evidence>
<dbReference type="GO" id="GO:0006397">
    <property type="term" value="P:mRNA processing"/>
    <property type="evidence" value="ECO:0007669"/>
    <property type="project" value="UniProtKB-KW"/>
</dbReference>
<dbReference type="PRINTS" id="PR00153">
    <property type="entry name" value="CSAPPISMRASE"/>
</dbReference>
<dbReference type="InterPro" id="IPR002130">
    <property type="entry name" value="Cyclophilin-type_PPIase_dom"/>
</dbReference>
<dbReference type="GO" id="GO:0000209">
    <property type="term" value="P:protein polyubiquitination"/>
    <property type="evidence" value="ECO:0007669"/>
    <property type="project" value="TreeGrafter"/>
</dbReference>
<dbReference type="Pfam" id="PF00160">
    <property type="entry name" value="Pro_isomerase"/>
    <property type="match status" value="1"/>
</dbReference>
<evidence type="ECO:0000256" key="14">
    <source>
        <dbReference type="ARBA" id="ARBA00023187"/>
    </source>
</evidence>
<dbReference type="Pfam" id="PF04641">
    <property type="entry name" value="Rtf2"/>
    <property type="match status" value="1"/>
</dbReference>
<dbReference type="InterPro" id="IPR020892">
    <property type="entry name" value="Cyclophilin-type_PPIase_CS"/>
</dbReference>
<evidence type="ECO:0000256" key="12">
    <source>
        <dbReference type="ARBA" id="ARBA00022990"/>
    </source>
</evidence>
<comment type="pathway">
    <text evidence="3">Protein modification; protein ubiquitination.</text>
</comment>
<protein>
    <recommendedName>
        <fullName evidence="18">RING-type E3 ubiquitin-protein ligase PPIL2</fullName>
        <ecNumber evidence="5">2.3.2.27</ecNumber>
    </recommendedName>
    <alternativeName>
        <fullName evidence="20">CYC4</fullName>
    </alternativeName>
    <alternativeName>
        <fullName evidence="19">Probable inactive peptidyl-prolyl cis-trans isomerase-like 2</fullName>
    </alternativeName>
</protein>
<dbReference type="SUPFAM" id="SSF52540">
    <property type="entry name" value="P-loop containing nucleoside triphosphate hydrolases"/>
    <property type="match status" value="1"/>
</dbReference>
<dbReference type="Gene3D" id="2.40.100.10">
    <property type="entry name" value="Cyclophilin-like"/>
    <property type="match status" value="1"/>
</dbReference>
<evidence type="ECO:0000256" key="19">
    <source>
        <dbReference type="ARBA" id="ARBA00078275"/>
    </source>
</evidence>
<comment type="similarity">
    <text evidence="4">Belongs to the cyclophilin-type PPIase family. PPIL2 subfamily.</text>
</comment>
<dbReference type="SUPFAM" id="SSF50891">
    <property type="entry name" value="Cyclophilin-like"/>
    <property type="match status" value="1"/>
</dbReference>
<comment type="caution">
    <text evidence="24">The sequence shown here is derived from an EMBL/GenBank/DDBJ whole genome shotgun (WGS) entry which is preliminary data.</text>
</comment>
<feature type="domain" description="U-box" evidence="23">
    <location>
        <begin position="35"/>
        <end position="108"/>
    </location>
</feature>
<evidence type="ECO:0000256" key="15">
    <source>
        <dbReference type="ARBA" id="ARBA00023242"/>
    </source>
</evidence>
<dbReference type="Proteomes" id="UP000549394">
    <property type="component" value="Unassembled WGS sequence"/>
</dbReference>
<dbReference type="GO" id="GO:0061630">
    <property type="term" value="F:ubiquitin protein ligase activity"/>
    <property type="evidence" value="ECO:0007669"/>
    <property type="project" value="UniProtKB-EC"/>
</dbReference>
<dbReference type="PANTHER" id="PTHR45625">
    <property type="entry name" value="PEPTIDYL-PROLYL CIS-TRANS ISOMERASE-RELATED"/>
    <property type="match status" value="1"/>
</dbReference>
<dbReference type="PROSITE" id="PS00170">
    <property type="entry name" value="CSA_PPIASE_1"/>
    <property type="match status" value="1"/>
</dbReference>
<accession>A0A7I8VA73</accession>
<evidence type="ECO:0000256" key="10">
    <source>
        <dbReference type="ARBA" id="ARBA00022786"/>
    </source>
</evidence>
<keyword evidence="11" id="KW-0832">Ubl conjugation</keyword>
<dbReference type="InterPro" id="IPR001806">
    <property type="entry name" value="Small_GTPase"/>
</dbReference>
<evidence type="ECO:0000256" key="8">
    <source>
        <dbReference type="ARBA" id="ARBA00022679"/>
    </source>
</evidence>
<keyword evidence="9" id="KW-0747">Spliceosome</keyword>
<dbReference type="CDD" id="cd01923">
    <property type="entry name" value="cyclophilin_RING"/>
    <property type="match status" value="1"/>
</dbReference>
<keyword evidence="15" id="KW-0539">Nucleus</keyword>
<dbReference type="Pfam" id="PF00071">
    <property type="entry name" value="Ras"/>
    <property type="match status" value="1"/>
</dbReference>
<evidence type="ECO:0000256" key="2">
    <source>
        <dbReference type="ARBA" id="ARBA00004123"/>
    </source>
</evidence>
<comment type="catalytic activity">
    <reaction evidence="1">
        <text>S-ubiquitinyl-[E2 ubiquitin-conjugating enzyme]-L-cysteine + [acceptor protein]-L-lysine = [E2 ubiquitin-conjugating enzyme]-L-cysteine + N(6)-ubiquitinyl-[acceptor protein]-L-lysine.</text>
        <dbReference type="EC" id="2.3.2.27"/>
    </reaction>
</comment>
<evidence type="ECO:0000256" key="18">
    <source>
        <dbReference type="ARBA" id="ARBA00073734"/>
    </source>
</evidence>
<dbReference type="GO" id="GO:0003755">
    <property type="term" value="F:peptidyl-prolyl cis-trans isomerase activity"/>
    <property type="evidence" value="ECO:0007669"/>
    <property type="project" value="InterPro"/>
</dbReference>
<dbReference type="GO" id="GO:0003924">
    <property type="term" value="F:GTPase activity"/>
    <property type="evidence" value="ECO:0007669"/>
    <property type="project" value="InterPro"/>
</dbReference>
<proteinExistence type="inferred from homology"/>
<name>A0A7I8VA73_9ANNE</name>
<keyword evidence="8" id="KW-0808">Transferase</keyword>
<dbReference type="InterPro" id="IPR026951">
    <property type="entry name" value="PPIL2_U-box_dom"/>
</dbReference>
<dbReference type="PROSITE" id="PS50072">
    <property type="entry name" value="CSA_PPIASE_2"/>
    <property type="match status" value="1"/>
</dbReference>
<keyword evidence="10" id="KW-0833">Ubl conjugation pathway</keyword>
<dbReference type="InterPro" id="IPR003613">
    <property type="entry name" value="Ubox_domain"/>
</dbReference>
<dbReference type="GO" id="GO:0006457">
    <property type="term" value="P:protein folding"/>
    <property type="evidence" value="ECO:0007669"/>
    <property type="project" value="InterPro"/>
</dbReference>
<dbReference type="Gene3D" id="3.30.40.10">
    <property type="entry name" value="Zinc/RING finger domain, C3HC4 (zinc finger)"/>
    <property type="match status" value="1"/>
</dbReference>
<evidence type="ECO:0000256" key="7">
    <source>
        <dbReference type="ARBA" id="ARBA00022664"/>
    </source>
</evidence>
<dbReference type="GO" id="GO:0005525">
    <property type="term" value="F:GTP binding"/>
    <property type="evidence" value="ECO:0007669"/>
    <property type="project" value="InterPro"/>
</dbReference>
<keyword evidence="13" id="KW-0175">Coiled coil</keyword>
<evidence type="ECO:0000256" key="21">
    <source>
        <dbReference type="SAM" id="MobiDB-lite"/>
    </source>
</evidence>
<dbReference type="SUPFAM" id="SSF57850">
    <property type="entry name" value="RING/U-box"/>
    <property type="match status" value="1"/>
</dbReference>
<comment type="subunit">
    <text evidence="17">Component of the minor spliceosome, which splices U12-type introns. Within this complex, interacts with PRPF8/PRP8, EFTUD2/SNU114 and PLRG1. Interacts with isoform 2 of BSG. Interacts (via the PPIase cyclophilin-type domain) with CRNKL1; they may form a trimeric complex with HSP90.</text>
</comment>
<dbReference type="SMART" id="SM00504">
    <property type="entry name" value="Ubox"/>
    <property type="match status" value="1"/>
</dbReference>
<evidence type="ECO:0000256" key="4">
    <source>
        <dbReference type="ARBA" id="ARBA00007930"/>
    </source>
</evidence>
<dbReference type="CDD" id="cd16663">
    <property type="entry name" value="RING-Ubox_PPIL2"/>
    <property type="match status" value="1"/>
</dbReference>
<evidence type="ECO:0000256" key="13">
    <source>
        <dbReference type="ARBA" id="ARBA00023054"/>
    </source>
</evidence>
<evidence type="ECO:0000256" key="3">
    <source>
        <dbReference type="ARBA" id="ARBA00004906"/>
    </source>
</evidence>
<dbReference type="InterPro" id="IPR027417">
    <property type="entry name" value="P-loop_NTPase"/>
</dbReference>
<evidence type="ECO:0000256" key="20">
    <source>
        <dbReference type="ARBA" id="ARBA00079124"/>
    </source>
</evidence>
<dbReference type="InterPro" id="IPR044666">
    <property type="entry name" value="Cyclophilin_A-like"/>
</dbReference>
<gene>
    <name evidence="24" type="ORF">DGYR_LOCUS2251</name>
</gene>
<dbReference type="FunFam" id="3.30.40.10:FF:000079">
    <property type="entry name" value="Peptidyl-prolyl cis-trans isomerase 2"/>
    <property type="match status" value="1"/>
</dbReference>
<keyword evidence="25" id="KW-1185">Reference proteome</keyword>
<evidence type="ECO:0000256" key="9">
    <source>
        <dbReference type="ARBA" id="ARBA00022728"/>
    </source>
</evidence>
<reference evidence="24 25" key="1">
    <citation type="submission" date="2020-08" db="EMBL/GenBank/DDBJ databases">
        <authorList>
            <person name="Hejnol A."/>
        </authorList>
    </citation>
    <scope>NUCLEOTIDE SEQUENCE [LARGE SCALE GENOMIC DNA]</scope>
</reference>
<comment type="function">
    <text evidence="16">Has a ubiquitin-protein ligase activity acting as an E3 ubiquitin protein ligase or as an ubiquitin-ubiquitin ligase promoting elongation of ubiquitin chains on substrates. By mediating 'Lys-48'-linked polyubiquitination of proteins could target them for proteasomal degradation. May also function as a chaperone, playing a role in transport to the cell membrane of BSG/Basigin for instance. Probable inactive PPIase with no peptidyl-prolyl cis-trans isomerase activity. As a component of the minor spliceosome, involved in the splicing of U12-type introns in pre-mRNAs.</text>
</comment>
<dbReference type="FunFam" id="2.40.100.10:FF:000018">
    <property type="entry name" value="Peptidyl-prolyl cis-trans isomerase-like 2"/>
    <property type="match status" value="1"/>
</dbReference>
<comment type="subcellular location">
    <subcellularLocation>
        <location evidence="2">Nucleus</location>
    </subcellularLocation>
</comment>
<dbReference type="InterPro" id="IPR013083">
    <property type="entry name" value="Znf_RING/FYVE/PHD"/>
</dbReference>
<evidence type="ECO:0000256" key="1">
    <source>
        <dbReference type="ARBA" id="ARBA00000900"/>
    </source>
</evidence>
<dbReference type="InterPro" id="IPR029000">
    <property type="entry name" value="Cyclophilin-like_dom_sf"/>
</dbReference>
<evidence type="ECO:0000259" key="22">
    <source>
        <dbReference type="PROSITE" id="PS50072"/>
    </source>
</evidence>
<evidence type="ECO:0000256" key="17">
    <source>
        <dbReference type="ARBA" id="ARBA00061807"/>
    </source>
</evidence>
<evidence type="ECO:0000259" key="23">
    <source>
        <dbReference type="PROSITE" id="PS51698"/>
    </source>
</evidence>
<dbReference type="PANTHER" id="PTHR45625:SF1">
    <property type="entry name" value="RING-TYPE E3 UBIQUITIN-PROTEIN LIGASE PPIL2"/>
    <property type="match status" value="1"/>
</dbReference>
<feature type="domain" description="PPIase cyclophilin-type" evidence="22">
    <location>
        <begin position="287"/>
        <end position="433"/>
    </location>
</feature>
<evidence type="ECO:0000313" key="25">
    <source>
        <dbReference type="Proteomes" id="UP000549394"/>
    </source>
</evidence>
<evidence type="ECO:0000256" key="11">
    <source>
        <dbReference type="ARBA" id="ARBA00022843"/>
    </source>
</evidence>
<dbReference type="AlphaFoldDB" id="A0A7I8VA73"/>
<evidence type="ECO:0000313" key="24">
    <source>
        <dbReference type="EMBL" id="CAD5113220.1"/>
    </source>
</evidence>
<dbReference type="EMBL" id="CAJFCJ010000003">
    <property type="protein sequence ID" value="CAD5113220.1"/>
    <property type="molecule type" value="Genomic_DNA"/>
</dbReference>
<dbReference type="GO" id="GO:0008380">
    <property type="term" value="P:RNA splicing"/>
    <property type="evidence" value="ECO:0007669"/>
    <property type="project" value="UniProtKB-KW"/>
</dbReference>
<keyword evidence="14" id="KW-0508">mRNA splicing</keyword>
<evidence type="ECO:0000256" key="5">
    <source>
        <dbReference type="ARBA" id="ARBA00012483"/>
    </source>
</evidence>
<keyword evidence="6" id="KW-1017">Isopeptide bond</keyword>
<dbReference type="GO" id="GO:0071013">
    <property type="term" value="C:catalytic step 2 spliceosome"/>
    <property type="evidence" value="ECO:0007669"/>
    <property type="project" value="TreeGrafter"/>
</dbReference>
<evidence type="ECO:0000256" key="16">
    <source>
        <dbReference type="ARBA" id="ARBA00059251"/>
    </source>
</evidence>
<dbReference type="EC" id="2.3.2.27" evidence="5"/>
<dbReference type="Gene3D" id="3.40.50.300">
    <property type="entry name" value="P-loop containing nucleotide triphosphate hydrolases"/>
    <property type="match status" value="1"/>
</dbReference>
<organism evidence="24 25">
    <name type="scientific">Dimorphilus gyrociliatus</name>
    <dbReference type="NCBI Taxonomy" id="2664684"/>
    <lineage>
        <taxon>Eukaryota</taxon>
        <taxon>Metazoa</taxon>
        <taxon>Spiralia</taxon>
        <taxon>Lophotrochozoa</taxon>
        <taxon>Annelida</taxon>
        <taxon>Polychaeta</taxon>
        <taxon>Polychaeta incertae sedis</taxon>
        <taxon>Dinophilidae</taxon>
        <taxon>Dimorphilus</taxon>
    </lineage>
</organism>
<sequence length="646" mass="72705">MGKKQHQKDKLYLTATEWANEWGGKKKQAISTEFKRLPYYCCSLSMQPFENPYCTTDGVVYDLLNIMPFLKQYGMNPVSGVKMTAKDLVKLNFHKNKDDKFHCPVTFKIFNENSHIVAVKPTGNVYLMEAIDKLNIKPSNWRDLLSDEPFTRKDVITIQDPSDLTKFNYSMYFHVKKGIKAEEKNDYKSNPLYNLKSINPETRDSLKELGDAYQAPDSTKMSEGDKFGDRSKKADKVNAALYSTGRVAASLTSTVMGVETQQEFAVVDEDIIRYQRIKKKAYLRITTNLGNLNIELHSDLVPKTCENFLKHCKSGYYDNTIFHRSIRNFMIQGGDPTGKGTGGDSIWNKPFPDEFHPKLKHSGRGILSMANSGENSNKSQFFITFRSATGLNGKHTVFGRVVGGLDVIDKMEKIETDKRDKPKEEIKFLKAEIFVDPYEDADDEIRNERESLKPKEEEKKTEKKSEPKRKVYKSGVGKYINPAVLKHKVVGEEAESSSAAKKSKVVGKSSFNNFNSCMIWSDMTSSSPALLKANAVDQGEAKWPTKKIVVVGDKGSGKTSLITQFSMGLFCQNIECVNSSESETSSYGIIARVGGHLVSATLWDTDSGDQAEFLRAQCYKDADCVILVFSVVCLKVTACDHRFIVK</sequence>
<dbReference type="OrthoDB" id="30774at2759"/>